<reference evidence="3 4" key="1">
    <citation type="submission" date="2015-10" db="EMBL/GenBank/DDBJ databases">
        <title>Genomic differences between typical nodule nitrogen-fixing rhizobial strains and those coming from bean seeds.</title>
        <authorList>
            <person name="Peralta H."/>
            <person name="Aguilar-Vera A."/>
            <person name="Diaz R."/>
            <person name="Mora Y."/>
            <person name="Martinez-Batallar G."/>
            <person name="Salazar E."/>
            <person name="Vargas-Lagunas C."/>
            <person name="Encarnacion S."/>
            <person name="Girard L."/>
            <person name="Mora J."/>
        </authorList>
    </citation>
    <scope>NUCLEOTIDE SEQUENCE [LARGE SCALE GENOMIC DNA]</scope>
    <source>
        <strain evidence="3 4">CFNEI 73</strain>
        <plasmid evidence="3 4">C</plasmid>
    </source>
</reference>
<dbReference type="Pfam" id="PF00294">
    <property type="entry name" value="PfkB"/>
    <property type="match status" value="1"/>
</dbReference>
<accession>A0A1L3LYZ1</accession>
<dbReference type="Proteomes" id="UP000182306">
    <property type="component" value="Plasmid C"/>
</dbReference>
<dbReference type="KEGG" id="same:SAMCFNEI73_pC1623"/>
<organism evidence="3 4">
    <name type="scientific">Sinorhizobium americanum</name>
    <dbReference type="NCBI Taxonomy" id="194963"/>
    <lineage>
        <taxon>Bacteria</taxon>
        <taxon>Pseudomonadati</taxon>
        <taxon>Pseudomonadota</taxon>
        <taxon>Alphaproteobacteria</taxon>
        <taxon>Hyphomicrobiales</taxon>
        <taxon>Rhizobiaceae</taxon>
        <taxon>Sinorhizobium/Ensifer group</taxon>
        <taxon>Sinorhizobium</taxon>
    </lineage>
</organism>
<dbReference type="PRINTS" id="PR00990">
    <property type="entry name" value="RIBOKINASE"/>
</dbReference>
<dbReference type="CDD" id="cd01166">
    <property type="entry name" value="KdgK"/>
    <property type="match status" value="1"/>
</dbReference>
<geneLocation type="plasmid" evidence="3 4">
    <name>C</name>
</geneLocation>
<evidence type="ECO:0000313" key="3">
    <source>
        <dbReference type="EMBL" id="APG95327.1"/>
    </source>
</evidence>
<dbReference type="AlphaFoldDB" id="A0A1L3LYZ1"/>
<evidence type="ECO:0000256" key="1">
    <source>
        <dbReference type="ARBA" id="ARBA00022679"/>
    </source>
</evidence>
<evidence type="ECO:0000313" key="4">
    <source>
        <dbReference type="Proteomes" id="UP000182306"/>
    </source>
</evidence>
<keyword evidence="4" id="KW-1185">Reference proteome</keyword>
<dbReference type="EC" id="2.7.1.15" evidence="3"/>
<dbReference type="InterPro" id="IPR002139">
    <property type="entry name" value="Ribo/fructo_kinase"/>
</dbReference>
<name>A0A1L3LYZ1_9HYPH</name>
<dbReference type="RefSeq" id="WP_064252669.1">
    <property type="nucleotide sequence ID" value="NZ_CP013110.1"/>
</dbReference>
<dbReference type="OrthoDB" id="9813569at2"/>
<dbReference type="EMBL" id="CP013110">
    <property type="protein sequence ID" value="APG95327.1"/>
    <property type="molecule type" value="Genomic_DNA"/>
</dbReference>
<keyword evidence="3" id="KW-0614">Plasmid</keyword>
<sequence length="331" mass="34855">MSTTFDLSCVGFYTFDALCRPVKAIPPGGQTCFVEDYTLAVSGAAGSAAIVAAKYGLRVQAVGGVGYDDMGDWVRMKLSSYGVDIRMMQRCEGFSTSSSIVTTRPDGTRPALHKRGATDAFYVSDSAIDGLLDTKILHIGGVGLMNRMDDTGRTTELMSEARRRGVITTLDVFASTPEDLPKVEALLPYTDYFLPSEEEAKALSGLTENRDLAHFLLSRGAGCVILTLGADGAYYLDQSGLEFHSPAFKVEVKCTCGCGDCFNGGFAAGLVKGLSPYDAVEVGQASSALNATGLGSQAGVASYEATRRFIESTPRRGGAMLAAAGAAKAMQ</sequence>
<evidence type="ECO:0000256" key="2">
    <source>
        <dbReference type="ARBA" id="ARBA00022777"/>
    </source>
</evidence>
<dbReference type="Gene3D" id="3.40.1190.20">
    <property type="match status" value="1"/>
</dbReference>
<dbReference type="SUPFAM" id="SSF53613">
    <property type="entry name" value="Ribokinase-like"/>
    <property type="match status" value="1"/>
</dbReference>
<gene>
    <name evidence="3" type="primary">rbsK</name>
    <name evidence="3" type="ORF">SAMCFNEI73_pC1623</name>
</gene>
<keyword evidence="2 3" id="KW-0418">Kinase</keyword>
<dbReference type="PANTHER" id="PTHR10584:SF166">
    <property type="entry name" value="RIBOKINASE"/>
    <property type="match status" value="1"/>
</dbReference>
<dbReference type="InterPro" id="IPR029056">
    <property type="entry name" value="Ribokinase-like"/>
</dbReference>
<proteinExistence type="predicted"/>
<dbReference type="PANTHER" id="PTHR10584">
    <property type="entry name" value="SUGAR KINASE"/>
    <property type="match status" value="1"/>
</dbReference>
<dbReference type="InterPro" id="IPR011611">
    <property type="entry name" value="PfkB_dom"/>
</dbReference>
<dbReference type="GO" id="GO:0005829">
    <property type="term" value="C:cytosol"/>
    <property type="evidence" value="ECO:0007669"/>
    <property type="project" value="TreeGrafter"/>
</dbReference>
<keyword evidence="1 3" id="KW-0808">Transferase</keyword>
<dbReference type="GO" id="GO:0004747">
    <property type="term" value="F:ribokinase activity"/>
    <property type="evidence" value="ECO:0007669"/>
    <property type="project" value="UniProtKB-EC"/>
</dbReference>
<protein>
    <submittedName>
        <fullName evidence="3">Ribokinase RbsK</fullName>
        <ecNumber evidence="3">2.7.1.15</ecNumber>
    </submittedName>
</protein>